<evidence type="ECO:0000256" key="1">
    <source>
        <dbReference type="SAM" id="SignalP"/>
    </source>
</evidence>
<feature type="signal peptide" evidence="1">
    <location>
        <begin position="1"/>
        <end position="17"/>
    </location>
</feature>
<accession>A0A6B0U4G7</accession>
<evidence type="ECO:0000313" key="2">
    <source>
        <dbReference type="EMBL" id="MXU87422.1"/>
    </source>
</evidence>
<name>A0A6B0U4G7_IXORI</name>
<keyword evidence="1" id="KW-0732">Signal</keyword>
<dbReference type="EMBL" id="GIFC01005339">
    <property type="protein sequence ID" value="MXU87422.1"/>
    <property type="molecule type" value="Transcribed_RNA"/>
</dbReference>
<reference evidence="2" key="1">
    <citation type="submission" date="2019-12" db="EMBL/GenBank/DDBJ databases">
        <title>An insight into the sialome of adult female Ixodes ricinus ticks feeding for 6 days.</title>
        <authorList>
            <person name="Perner J."/>
            <person name="Ribeiro J.M.C."/>
        </authorList>
    </citation>
    <scope>NUCLEOTIDE SEQUENCE</scope>
    <source>
        <strain evidence="2">Semi-engorged</strain>
        <tissue evidence="2">Salivary glands</tissue>
    </source>
</reference>
<protein>
    <submittedName>
        <fullName evidence="2">Putative secreted protein</fullName>
    </submittedName>
</protein>
<proteinExistence type="predicted"/>
<dbReference type="AlphaFoldDB" id="A0A6B0U4G7"/>
<organism evidence="2">
    <name type="scientific">Ixodes ricinus</name>
    <name type="common">Common tick</name>
    <name type="synonym">Acarus ricinus</name>
    <dbReference type="NCBI Taxonomy" id="34613"/>
    <lineage>
        <taxon>Eukaryota</taxon>
        <taxon>Metazoa</taxon>
        <taxon>Ecdysozoa</taxon>
        <taxon>Arthropoda</taxon>
        <taxon>Chelicerata</taxon>
        <taxon>Arachnida</taxon>
        <taxon>Acari</taxon>
        <taxon>Parasitiformes</taxon>
        <taxon>Ixodida</taxon>
        <taxon>Ixodoidea</taxon>
        <taxon>Ixodidae</taxon>
        <taxon>Ixodinae</taxon>
        <taxon>Ixodes</taxon>
    </lineage>
</organism>
<sequence>MLKQLLLLALLALRRFAFPLFRLLFLQVPILAAFKCICKQELTEALNRQKVKRAFTRLHQFCQPGHMRSSLPLNDVKQEVWVPAPAEQMAQLVSFI</sequence>
<feature type="chain" id="PRO_5025512428" evidence="1">
    <location>
        <begin position="18"/>
        <end position="96"/>
    </location>
</feature>